<reference evidence="3" key="1">
    <citation type="journal article" date="2019" name="Int. J. Syst. Evol. Microbiol.">
        <title>The Global Catalogue of Microorganisms (GCM) 10K type strain sequencing project: providing services to taxonomists for standard genome sequencing and annotation.</title>
        <authorList>
            <consortium name="The Broad Institute Genomics Platform"/>
            <consortium name="The Broad Institute Genome Sequencing Center for Infectious Disease"/>
            <person name="Wu L."/>
            <person name="Ma J."/>
        </authorList>
    </citation>
    <scope>NUCLEOTIDE SEQUENCE [LARGE SCALE GENOMIC DNA]</scope>
    <source>
        <strain evidence="3">JCM 3325</strain>
    </source>
</reference>
<proteinExistence type="predicted"/>
<protein>
    <recommendedName>
        <fullName evidence="4">DUF3040 domain-containing protein</fullName>
    </recommendedName>
</protein>
<keyword evidence="1" id="KW-1133">Transmembrane helix</keyword>
<name>A0ABP5X1N9_9ACTN</name>
<evidence type="ECO:0000256" key="1">
    <source>
        <dbReference type="SAM" id="Phobius"/>
    </source>
</evidence>
<gene>
    <name evidence="2" type="ORF">GCM10010191_64190</name>
</gene>
<sequence>MALSMEERRILAQIEVRLSEDDPRLAHRFAELGRTRPRRRRRRRTRIIAAAAVVALVALSAIIAAIVTATA</sequence>
<evidence type="ECO:0000313" key="2">
    <source>
        <dbReference type="EMBL" id="GAA2439961.1"/>
    </source>
</evidence>
<keyword evidence="1" id="KW-0472">Membrane</keyword>
<comment type="caution">
    <text evidence="2">The sequence shown here is derived from an EMBL/GenBank/DDBJ whole genome shotgun (WGS) entry which is preliminary data.</text>
</comment>
<feature type="transmembrane region" description="Helical" evidence="1">
    <location>
        <begin position="47"/>
        <end position="69"/>
    </location>
</feature>
<keyword evidence="3" id="KW-1185">Reference proteome</keyword>
<evidence type="ECO:0000313" key="3">
    <source>
        <dbReference type="Proteomes" id="UP001501231"/>
    </source>
</evidence>
<dbReference type="Proteomes" id="UP001501231">
    <property type="component" value="Unassembled WGS sequence"/>
</dbReference>
<dbReference type="Pfam" id="PF11239">
    <property type="entry name" value="DUF3040"/>
    <property type="match status" value="1"/>
</dbReference>
<dbReference type="InterPro" id="IPR021401">
    <property type="entry name" value="DUF3040"/>
</dbReference>
<keyword evidence="1" id="KW-0812">Transmembrane</keyword>
<organism evidence="2 3">
    <name type="scientific">Actinomadura vinacea</name>
    <dbReference type="NCBI Taxonomy" id="115336"/>
    <lineage>
        <taxon>Bacteria</taxon>
        <taxon>Bacillati</taxon>
        <taxon>Actinomycetota</taxon>
        <taxon>Actinomycetes</taxon>
        <taxon>Streptosporangiales</taxon>
        <taxon>Thermomonosporaceae</taxon>
        <taxon>Actinomadura</taxon>
    </lineage>
</organism>
<dbReference type="RefSeq" id="WP_344594040.1">
    <property type="nucleotide sequence ID" value="NZ_BAAARW010000024.1"/>
</dbReference>
<dbReference type="EMBL" id="BAAARW010000024">
    <property type="protein sequence ID" value="GAA2439961.1"/>
    <property type="molecule type" value="Genomic_DNA"/>
</dbReference>
<evidence type="ECO:0008006" key="4">
    <source>
        <dbReference type="Google" id="ProtNLM"/>
    </source>
</evidence>
<accession>A0ABP5X1N9</accession>